<protein>
    <submittedName>
        <fullName evidence="3">Uncharacterized protein</fullName>
    </submittedName>
</protein>
<name>A0A0P7XB77_9HYPH</name>
<proteinExistence type="predicted"/>
<gene>
    <name evidence="4" type="ORF">GA0071312_3807</name>
    <name evidence="3" type="ORF">HLUCCO17_00105</name>
</gene>
<keyword evidence="2" id="KW-0472">Membrane</keyword>
<dbReference type="STRING" id="1653334.GA0071312_3807"/>
<dbReference type="Proteomes" id="UP000182800">
    <property type="component" value="Unassembled WGS sequence"/>
</dbReference>
<sequence>MEDPRLRDPRYQARLRQGLQYEDPPSAGAPSQPGQQPDPGMHPQQAAPQSAPQAAPDPQARWHDPHGGTYHPAYDPGYSALDQAIDVPHRPSPGPGYLPVDPVSRAYQDPRGPQPAHGWAQPGAPPAAPMPQAPPRMPRNMHSQAEHDDDSRLPPWLRRMAVLVSTGAASAAAAGRAGIDGLRARRSEKARERARLEAARAADAVDSDINPQGSENPANPEMRPTRQPGQKLTAKERRWQRRRRRYVVEEIAGWILVPIILIALYYALIGGLALFGLTLNDLMDALRTAYAQFS</sequence>
<feature type="transmembrane region" description="Helical" evidence="2">
    <location>
        <begin position="251"/>
        <end position="277"/>
    </location>
</feature>
<evidence type="ECO:0000256" key="1">
    <source>
        <dbReference type="SAM" id="MobiDB-lite"/>
    </source>
</evidence>
<feature type="compositionally biased region" description="Pro residues" evidence="1">
    <location>
        <begin position="123"/>
        <end position="137"/>
    </location>
</feature>
<keyword evidence="2" id="KW-1133">Transmembrane helix</keyword>
<evidence type="ECO:0000313" key="6">
    <source>
        <dbReference type="Proteomes" id="UP000182800"/>
    </source>
</evidence>
<evidence type="ECO:0000313" key="4">
    <source>
        <dbReference type="EMBL" id="SCC82796.1"/>
    </source>
</evidence>
<dbReference type="EMBL" id="LJSX01000001">
    <property type="protein sequence ID" value="KPQ12528.1"/>
    <property type="molecule type" value="Genomic_DNA"/>
</dbReference>
<accession>A0A0P7XB77</accession>
<dbReference type="Proteomes" id="UP000050497">
    <property type="component" value="Unassembled WGS sequence"/>
</dbReference>
<feature type="compositionally biased region" description="Low complexity" evidence="1">
    <location>
        <begin position="43"/>
        <end position="59"/>
    </location>
</feature>
<feature type="region of interest" description="Disordered" evidence="1">
    <location>
        <begin position="1"/>
        <end position="154"/>
    </location>
</feature>
<reference evidence="3 5" key="1">
    <citation type="submission" date="2015-09" db="EMBL/GenBank/DDBJ databases">
        <title>Identification and resolution of microdiversity through metagenomic sequencing of parallel consortia.</title>
        <authorList>
            <person name="Nelson W.C."/>
            <person name="Romine M.F."/>
            <person name="Lindemann S.R."/>
        </authorList>
    </citation>
    <scope>NUCLEOTIDE SEQUENCE [LARGE SCALE GENOMIC DNA]</scope>
    <source>
        <strain evidence="3">HL-109</strain>
    </source>
</reference>
<keyword evidence="6" id="KW-1185">Reference proteome</keyword>
<keyword evidence="2" id="KW-0812">Transmembrane</keyword>
<organism evidence="3 5">
    <name type="scientific">Saliniramus fredricksonii</name>
    <dbReference type="NCBI Taxonomy" id="1653334"/>
    <lineage>
        <taxon>Bacteria</taxon>
        <taxon>Pseudomonadati</taxon>
        <taxon>Pseudomonadota</taxon>
        <taxon>Alphaproteobacteria</taxon>
        <taxon>Hyphomicrobiales</taxon>
        <taxon>Salinarimonadaceae</taxon>
        <taxon>Saliniramus</taxon>
    </lineage>
</organism>
<dbReference type="AlphaFoldDB" id="A0A0P7XB77"/>
<evidence type="ECO:0000313" key="3">
    <source>
        <dbReference type="EMBL" id="KPQ12528.1"/>
    </source>
</evidence>
<feature type="compositionally biased region" description="Basic and acidic residues" evidence="1">
    <location>
        <begin position="1"/>
        <end position="11"/>
    </location>
</feature>
<reference evidence="4 6" key="2">
    <citation type="submission" date="2016-08" db="EMBL/GenBank/DDBJ databases">
        <authorList>
            <person name="Varghese N."/>
            <person name="Submissions Spin"/>
        </authorList>
    </citation>
    <scope>NUCLEOTIDE SEQUENCE [LARGE SCALE GENOMIC DNA]</scope>
    <source>
        <strain evidence="4 6">HL-109</strain>
    </source>
</reference>
<feature type="region of interest" description="Disordered" evidence="1">
    <location>
        <begin position="199"/>
        <end position="236"/>
    </location>
</feature>
<evidence type="ECO:0000256" key="2">
    <source>
        <dbReference type="SAM" id="Phobius"/>
    </source>
</evidence>
<dbReference type="EMBL" id="FMBM01000003">
    <property type="protein sequence ID" value="SCC82796.1"/>
    <property type="molecule type" value="Genomic_DNA"/>
</dbReference>
<evidence type="ECO:0000313" key="5">
    <source>
        <dbReference type="Proteomes" id="UP000050497"/>
    </source>
</evidence>
<comment type="caution">
    <text evidence="3">The sequence shown here is derived from an EMBL/GenBank/DDBJ whole genome shotgun (WGS) entry which is preliminary data.</text>
</comment>